<name>A0A518E4Z9_9BACT</name>
<dbReference type="SUPFAM" id="SSF101498">
    <property type="entry name" value="Anti-sigma factor FlgM"/>
    <property type="match status" value="1"/>
</dbReference>
<accession>A0A518E4Z9</accession>
<evidence type="ECO:0000259" key="10">
    <source>
        <dbReference type="Pfam" id="PF04316"/>
    </source>
</evidence>
<gene>
    <name evidence="11" type="ORF">Pla8534_70660</name>
</gene>
<dbReference type="GO" id="GO:0044781">
    <property type="term" value="P:bacterial-type flagellum organization"/>
    <property type="evidence" value="ECO:0007669"/>
    <property type="project" value="UniProtKB-KW"/>
</dbReference>
<dbReference type="RefSeq" id="WP_145058948.1">
    <property type="nucleotide sequence ID" value="NZ_CP036433.1"/>
</dbReference>
<comment type="similarity">
    <text evidence="1">Belongs to the FlgM family.</text>
</comment>
<dbReference type="OrthoDB" id="280802at2"/>
<organism evidence="11 12">
    <name type="scientific">Lignipirellula cremea</name>
    <dbReference type="NCBI Taxonomy" id="2528010"/>
    <lineage>
        <taxon>Bacteria</taxon>
        <taxon>Pseudomonadati</taxon>
        <taxon>Planctomycetota</taxon>
        <taxon>Planctomycetia</taxon>
        <taxon>Pirellulales</taxon>
        <taxon>Pirellulaceae</taxon>
        <taxon>Lignipirellula</taxon>
    </lineage>
</organism>
<evidence type="ECO:0000256" key="6">
    <source>
        <dbReference type="ARBA" id="ARBA00023163"/>
    </source>
</evidence>
<keyword evidence="6" id="KW-0804">Transcription</keyword>
<keyword evidence="5" id="KW-0805">Transcription regulation</keyword>
<dbReference type="KEGG" id="lcre:Pla8534_70660"/>
<evidence type="ECO:0000256" key="3">
    <source>
        <dbReference type="ARBA" id="ARBA00022491"/>
    </source>
</evidence>
<reference evidence="11 12" key="1">
    <citation type="submission" date="2019-02" db="EMBL/GenBank/DDBJ databases">
        <title>Deep-cultivation of Planctomycetes and their phenomic and genomic characterization uncovers novel biology.</title>
        <authorList>
            <person name="Wiegand S."/>
            <person name="Jogler M."/>
            <person name="Boedeker C."/>
            <person name="Pinto D."/>
            <person name="Vollmers J."/>
            <person name="Rivas-Marin E."/>
            <person name="Kohn T."/>
            <person name="Peeters S.H."/>
            <person name="Heuer A."/>
            <person name="Rast P."/>
            <person name="Oberbeckmann S."/>
            <person name="Bunk B."/>
            <person name="Jeske O."/>
            <person name="Meyerdierks A."/>
            <person name="Storesund J.E."/>
            <person name="Kallscheuer N."/>
            <person name="Luecker S."/>
            <person name="Lage O.M."/>
            <person name="Pohl T."/>
            <person name="Merkel B.J."/>
            <person name="Hornburger P."/>
            <person name="Mueller R.-W."/>
            <person name="Bruemmer F."/>
            <person name="Labrenz M."/>
            <person name="Spormann A.M."/>
            <person name="Op den Camp H."/>
            <person name="Overmann J."/>
            <person name="Amann R."/>
            <person name="Jetten M.S.M."/>
            <person name="Mascher T."/>
            <person name="Medema M.H."/>
            <person name="Devos D.P."/>
            <person name="Kaster A.-K."/>
            <person name="Ovreas L."/>
            <person name="Rohde M."/>
            <person name="Galperin M.Y."/>
            <person name="Jogler C."/>
        </authorList>
    </citation>
    <scope>NUCLEOTIDE SEQUENCE [LARGE SCALE GENOMIC DNA]</scope>
    <source>
        <strain evidence="11 12">Pla85_3_4</strain>
    </source>
</reference>
<evidence type="ECO:0000313" key="12">
    <source>
        <dbReference type="Proteomes" id="UP000317648"/>
    </source>
</evidence>
<dbReference type="NCBIfam" id="TIGR03824">
    <property type="entry name" value="FlgM_jcvi"/>
    <property type="match status" value="1"/>
</dbReference>
<sequence>MQINGISHIHAAQAINQPHRAGAAQNAGAPASSRGVDQLDLSPAASFISQVREVPDIRQDRVDSIRAAIANGDYETDDKIDMALENLLAEIG</sequence>
<proteinExistence type="inferred from homology"/>
<evidence type="ECO:0000256" key="5">
    <source>
        <dbReference type="ARBA" id="ARBA00023015"/>
    </source>
</evidence>
<protein>
    <recommendedName>
        <fullName evidence="2">Negative regulator of flagellin synthesis</fullName>
    </recommendedName>
    <alternativeName>
        <fullName evidence="8">Anti-sigma-28 factor</fullName>
    </alternativeName>
</protein>
<evidence type="ECO:0000256" key="9">
    <source>
        <dbReference type="SAM" id="MobiDB-lite"/>
    </source>
</evidence>
<keyword evidence="4" id="KW-1005">Bacterial flagellum biogenesis</keyword>
<dbReference type="GO" id="GO:0045892">
    <property type="term" value="P:negative regulation of DNA-templated transcription"/>
    <property type="evidence" value="ECO:0007669"/>
    <property type="project" value="InterPro"/>
</dbReference>
<evidence type="ECO:0000256" key="4">
    <source>
        <dbReference type="ARBA" id="ARBA00022795"/>
    </source>
</evidence>
<dbReference type="Pfam" id="PF04316">
    <property type="entry name" value="FlgM"/>
    <property type="match status" value="1"/>
</dbReference>
<evidence type="ECO:0000256" key="1">
    <source>
        <dbReference type="ARBA" id="ARBA00005322"/>
    </source>
</evidence>
<feature type="region of interest" description="Disordered" evidence="9">
    <location>
        <begin position="1"/>
        <end position="36"/>
    </location>
</feature>
<dbReference type="InterPro" id="IPR007412">
    <property type="entry name" value="FlgM"/>
</dbReference>
<dbReference type="InterPro" id="IPR031316">
    <property type="entry name" value="FlgM_C"/>
</dbReference>
<keyword evidence="12" id="KW-1185">Reference proteome</keyword>
<evidence type="ECO:0000256" key="2">
    <source>
        <dbReference type="ARBA" id="ARBA00017823"/>
    </source>
</evidence>
<keyword evidence="3" id="KW-0678">Repressor</keyword>
<dbReference type="AlphaFoldDB" id="A0A518E4Z9"/>
<dbReference type="EMBL" id="CP036433">
    <property type="protein sequence ID" value="QDU99154.1"/>
    <property type="molecule type" value="Genomic_DNA"/>
</dbReference>
<feature type="domain" description="Anti-sigma-28 factor FlgM C-terminal" evidence="10">
    <location>
        <begin position="37"/>
        <end position="77"/>
    </location>
</feature>
<dbReference type="InterPro" id="IPR035890">
    <property type="entry name" value="Anti-sigma-28_factor_FlgM_sf"/>
</dbReference>
<evidence type="ECO:0000313" key="11">
    <source>
        <dbReference type="EMBL" id="QDU99154.1"/>
    </source>
</evidence>
<evidence type="ECO:0000256" key="7">
    <source>
        <dbReference type="ARBA" id="ARBA00024739"/>
    </source>
</evidence>
<comment type="function">
    <text evidence="7">Responsible for the coupling of flagellin expression to flagellar assembly by preventing expression of the flagellin genes when a component of the middle class of proteins is defective. It negatively regulates flagellar genes by inhibiting the activity of FliA by directly binding to FliA.</text>
</comment>
<dbReference type="Proteomes" id="UP000317648">
    <property type="component" value="Chromosome"/>
</dbReference>
<feature type="compositionally biased region" description="Low complexity" evidence="9">
    <location>
        <begin position="21"/>
        <end position="31"/>
    </location>
</feature>
<evidence type="ECO:0000256" key="8">
    <source>
        <dbReference type="ARBA" id="ARBA00030117"/>
    </source>
</evidence>